<dbReference type="Proteomes" id="UP000658690">
    <property type="component" value="Unassembled WGS sequence"/>
</dbReference>
<accession>A0ABX1ZDQ7</accession>
<keyword evidence="2" id="KW-0963">Cytoplasm</keyword>
<evidence type="ECO:0000256" key="6">
    <source>
        <dbReference type="ARBA" id="ARBA00093785"/>
    </source>
</evidence>
<evidence type="ECO:0000256" key="7">
    <source>
        <dbReference type="ARBA" id="ARBA00093797"/>
    </source>
</evidence>
<evidence type="ECO:0000256" key="1">
    <source>
        <dbReference type="ARBA" id="ARBA00004514"/>
    </source>
</evidence>
<proteinExistence type="inferred from homology"/>
<dbReference type="EMBL" id="WHOC01000167">
    <property type="protein sequence ID" value="NOU90381.1"/>
    <property type="molecule type" value="Genomic_DNA"/>
</dbReference>
<evidence type="ECO:0000256" key="2">
    <source>
        <dbReference type="ARBA" id="ARBA00022490"/>
    </source>
</evidence>
<evidence type="ECO:0000256" key="4">
    <source>
        <dbReference type="ARBA" id="ARBA00023186"/>
    </source>
</evidence>
<keyword evidence="9" id="KW-1185">Reference proteome</keyword>
<evidence type="ECO:0000313" key="8">
    <source>
        <dbReference type="EMBL" id="NOU90381.1"/>
    </source>
</evidence>
<comment type="function">
    <text evidence="5">May act as an export chaperone for the filament capping protein FliD.</text>
</comment>
<evidence type="ECO:0000313" key="9">
    <source>
        <dbReference type="Proteomes" id="UP000658690"/>
    </source>
</evidence>
<evidence type="ECO:0000256" key="5">
    <source>
        <dbReference type="ARBA" id="ARBA00093765"/>
    </source>
</evidence>
<protein>
    <recommendedName>
        <fullName evidence="7">Flagellar protein FliT</fullName>
    </recommendedName>
</protein>
<comment type="similarity">
    <text evidence="6">Belongs to the bacillales FliT family.</text>
</comment>
<gene>
    <name evidence="8" type="ORF">GC102_32275</name>
</gene>
<sequence length="124" mass="14218">MEAQQVQHLLELCMDKLVTELEQLTQQGLAELVTMDAERLGEFMEQRGEIMEALLAITPSATQKASFKDRIKAVVSLDPIFLRKMEQFRDEASSQLAKLDTGKTQRNAYDNNYDGESLFFDRKK</sequence>
<keyword evidence="3" id="KW-1005">Bacterial flagellum biogenesis</keyword>
<comment type="caution">
    <text evidence="8">The sequence shown here is derived from an EMBL/GenBank/DDBJ whole genome shotgun (WGS) entry which is preliminary data.</text>
</comment>
<comment type="subcellular location">
    <subcellularLocation>
        <location evidence="1">Cytoplasm</location>
        <location evidence="1">Cytosol</location>
    </subcellularLocation>
</comment>
<reference evidence="8 9" key="1">
    <citation type="submission" date="2019-10" db="EMBL/GenBank/DDBJ databases">
        <title>Description of Paenibacillus choica sp. nov.</title>
        <authorList>
            <person name="Carlier A."/>
            <person name="Qi S."/>
        </authorList>
    </citation>
    <scope>NUCLEOTIDE SEQUENCE [LARGE SCALE GENOMIC DNA]</scope>
    <source>
        <strain evidence="8 9">LMG 31460</strain>
    </source>
</reference>
<keyword evidence="4" id="KW-0143">Chaperone</keyword>
<dbReference type="InterPro" id="IPR008622">
    <property type="entry name" value="FliT"/>
</dbReference>
<organism evidence="8 9">
    <name type="scientific">Paenibacillus germinis</name>
    <dbReference type="NCBI Taxonomy" id="2654979"/>
    <lineage>
        <taxon>Bacteria</taxon>
        <taxon>Bacillati</taxon>
        <taxon>Bacillota</taxon>
        <taxon>Bacilli</taxon>
        <taxon>Bacillales</taxon>
        <taxon>Paenibacillaceae</taxon>
        <taxon>Paenibacillus</taxon>
    </lineage>
</organism>
<dbReference type="Pfam" id="PF05400">
    <property type="entry name" value="FliT"/>
    <property type="match status" value="1"/>
</dbReference>
<evidence type="ECO:0000256" key="3">
    <source>
        <dbReference type="ARBA" id="ARBA00022795"/>
    </source>
</evidence>
<name>A0ABX1ZDQ7_9BACL</name>